<protein>
    <recommendedName>
        <fullName evidence="2">histidine kinase</fullName>
        <ecNumber evidence="2">2.7.13.3</ecNumber>
    </recommendedName>
</protein>
<dbReference type="Gene3D" id="3.30.450.20">
    <property type="entry name" value="PAS domain"/>
    <property type="match status" value="1"/>
</dbReference>
<evidence type="ECO:0000256" key="9">
    <source>
        <dbReference type="ARBA" id="ARBA00023012"/>
    </source>
</evidence>
<dbReference type="RefSeq" id="WP_029566067.1">
    <property type="nucleotide sequence ID" value="NZ_CP176757.1"/>
</dbReference>
<keyword evidence="10" id="KW-0812">Transmembrane</keyword>
<dbReference type="PANTHER" id="PTHR43065:SF34">
    <property type="entry name" value="SPORULATION KINASE A"/>
    <property type="match status" value="1"/>
</dbReference>
<dbReference type="OrthoDB" id="9815750at2"/>
<dbReference type="FunFam" id="1.10.287.130:FF:000040">
    <property type="entry name" value="PAS domain-containing sensor histidine kinase"/>
    <property type="match status" value="1"/>
</dbReference>
<evidence type="ECO:0000313" key="13">
    <source>
        <dbReference type="EMBL" id="KEZ53087.1"/>
    </source>
</evidence>
<dbReference type="InterPro" id="IPR036890">
    <property type="entry name" value="HATPase_C_sf"/>
</dbReference>
<dbReference type="InterPro" id="IPR004358">
    <property type="entry name" value="Sig_transdc_His_kin-like_C"/>
</dbReference>
<dbReference type="Proteomes" id="UP000028549">
    <property type="component" value="Unassembled WGS sequence"/>
</dbReference>
<gene>
    <name evidence="13" type="ORF">GS18_0209780</name>
</gene>
<evidence type="ECO:0000259" key="12">
    <source>
        <dbReference type="PROSITE" id="PS50113"/>
    </source>
</evidence>
<evidence type="ECO:0000256" key="6">
    <source>
        <dbReference type="ARBA" id="ARBA00022777"/>
    </source>
</evidence>
<dbReference type="GO" id="GO:0000155">
    <property type="term" value="F:phosphorelay sensor kinase activity"/>
    <property type="evidence" value="ECO:0007669"/>
    <property type="project" value="InterPro"/>
</dbReference>
<dbReference type="InterPro" id="IPR035965">
    <property type="entry name" value="PAS-like_dom_sf"/>
</dbReference>
<reference evidence="13 14" key="1">
    <citation type="journal article" date="2005" name="Int. J. Syst. Evol. Microbiol.">
        <title>Bacillus cibi sp. nov., isolated from jeotgal, a traditional Korean fermented seafood.</title>
        <authorList>
            <person name="Yoon J.H."/>
            <person name="Lee C.H."/>
            <person name="Oh T.K."/>
        </authorList>
    </citation>
    <scope>NUCLEOTIDE SEQUENCE [LARGE SCALE GENOMIC DNA]</scope>
    <source>
        <strain evidence="13 14">DSM 16189</strain>
    </source>
</reference>
<feature type="domain" description="PAC" evidence="12">
    <location>
        <begin position="149"/>
        <end position="201"/>
    </location>
</feature>
<dbReference type="STRING" id="246786.GS18_0209780"/>
<dbReference type="InterPro" id="IPR036097">
    <property type="entry name" value="HisK_dim/P_sf"/>
</dbReference>
<organism evidence="13 14">
    <name type="scientific">Metabacillus indicus</name>
    <name type="common">Bacillus indicus</name>
    <dbReference type="NCBI Taxonomy" id="246786"/>
    <lineage>
        <taxon>Bacteria</taxon>
        <taxon>Bacillati</taxon>
        <taxon>Bacillota</taxon>
        <taxon>Bacilli</taxon>
        <taxon>Bacillales</taxon>
        <taxon>Bacillaceae</taxon>
        <taxon>Metabacillus</taxon>
    </lineage>
</organism>
<dbReference type="SUPFAM" id="SSF55785">
    <property type="entry name" value="PYP-like sensor domain (PAS domain)"/>
    <property type="match status" value="1"/>
</dbReference>
<evidence type="ECO:0000256" key="1">
    <source>
        <dbReference type="ARBA" id="ARBA00000085"/>
    </source>
</evidence>
<dbReference type="InterPro" id="IPR003594">
    <property type="entry name" value="HATPase_dom"/>
</dbReference>
<dbReference type="PRINTS" id="PR00344">
    <property type="entry name" value="BCTRLSENSOR"/>
</dbReference>
<evidence type="ECO:0000256" key="10">
    <source>
        <dbReference type="SAM" id="Phobius"/>
    </source>
</evidence>
<keyword evidence="10" id="KW-1133">Transmembrane helix</keyword>
<dbReference type="InterPro" id="IPR000014">
    <property type="entry name" value="PAS"/>
</dbReference>
<feature type="transmembrane region" description="Helical" evidence="10">
    <location>
        <begin position="7"/>
        <end position="27"/>
    </location>
</feature>
<dbReference type="Gene3D" id="3.30.565.10">
    <property type="entry name" value="Histidine kinase-like ATPase, C-terminal domain"/>
    <property type="match status" value="1"/>
</dbReference>
<dbReference type="Pfam" id="PF00512">
    <property type="entry name" value="HisKA"/>
    <property type="match status" value="1"/>
</dbReference>
<keyword evidence="5" id="KW-0547">Nucleotide-binding</keyword>
<evidence type="ECO:0000256" key="5">
    <source>
        <dbReference type="ARBA" id="ARBA00022741"/>
    </source>
</evidence>
<dbReference type="CDD" id="cd00082">
    <property type="entry name" value="HisKA"/>
    <property type="match status" value="1"/>
</dbReference>
<comment type="catalytic activity">
    <reaction evidence="1">
        <text>ATP + protein L-histidine = ADP + protein N-phospho-L-histidine.</text>
        <dbReference type="EC" id="2.7.13.3"/>
    </reaction>
</comment>
<sequence length="417" mass="47284">MSKMKKVLYFYVLLSIVWVFGTDHLIALLDYDIYTFIAISKIKAVLFIAATFIFIKYLISKNEQFQELEREKEKLLSLINSMVDFVNFKDGEGRWIEVNTFGLNLFDLQGVDYKGKRDRDLAEYTEFYREALLYCEESDEQTWMSGSVSRSEEQIPQPDGSFKTFDTIKVPLFNDDGSRKALVVIGRDITQMKEAEDRLQKAEKLSVVGGLAASVAHEIRNPLTSLKGFVQLMNKNDSVNKLYYEIMENELDRINEIVGELLVLAKPQNIRFTKTNVSKLMCNVISLLESQANMYGVNIVFQSDAGMKEIDCEPNQLKQVFINIIKNSIEAGSKSISISLFEEGGSARIMIEDDGEGMEEERLKRLGEPFYSVKEKGTGLGLTVSYRIIQSHGGTITYSSKVGEGTKVVIDLPVKRT</sequence>
<comment type="caution">
    <text evidence="13">The sequence shown here is derived from an EMBL/GenBank/DDBJ whole genome shotgun (WGS) entry which is preliminary data.</text>
</comment>
<keyword evidence="7" id="KW-0067">ATP-binding</keyword>
<evidence type="ECO:0000313" key="14">
    <source>
        <dbReference type="Proteomes" id="UP000028549"/>
    </source>
</evidence>
<dbReference type="SMART" id="SM00388">
    <property type="entry name" value="HisKA"/>
    <property type="match status" value="1"/>
</dbReference>
<keyword evidence="6" id="KW-0418">Kinase</keyword>
<evidence type="ECO:0000256" key="3">
    <source>
        <dbReference type="ARBA" id="ARBA00022553"/>
    </source>
</evidence>
<dbReference type="GO" id="GO:0030435">
    <property type="term" value="P:sporulation resulting in formation of a cellular spore"/>
    <property type="evidence" value="ECO:0007669"/>
    <property type="project" value="UniProtKB-KW"/>
</dbReference>
<keyword evidence="8" id="KW-0749">Sporulation</keyword>
<evidence type="ECO:0000256" key="2">
    <source>
        <dbReference type="ARBA" id="ARBA00012438"/>
    </source>
</evidence>
<evidence type="ECO:0000256" key="4">
    <source>
        <dbReference type="ARBA" id="ARBA00022679"/>
    </source>
</evidence>
<dbReference type="AlphaFoldDB" id="A0A084H0H5"/>
<dbReference type="PROSITE" id="PS50109">
    <property type="entry name" value="HIS_KIN"/>
    <property type="match status" value="1"/>
</dbReference>
<dbReference type="Pfam" id="PF02518">
    <property type="entry name" value="HATPase_c"/>
    <property type="match status" value="1"/>
</dbReference>
<dbReference type="SUPFAM" id="SSF55874">
    <property type="entry name" value="ATPase domain of HSP90 chaperone/DNA topoisomerase II/histidine kinase"/>
    <property type="match status" value="1"/>
</dbReference>
<dbReference type="GO" id="GO:0005524">
    <property type="term" value="F:ATP binding"/>
    <property type="evidence" value="ECO:0007669"/>
    <property type="project" value="UniProtKB-KW"/>
</dbReference>
<evidence type="ECO:0000256" key="8">
    <source>
        <dbReference type="ARBA" id="ARBA00022969"/>
    </source>
</evidence>
<name>A0A084H0H5_METID</name>
<feature type="domain" description="Histidine kinase" evidence="11">
    <location>
        <begin position="214"/>
        <end position="416"/>
    </location>
</feature>
<dbReference type="InterPro" id="IPR005467">
    <property type="entry name" value="His_kinase_dom"/>
</dbReference>
<keyword evidence="9" id="KW-0902">Two-component regulatory system</keyword>
<dbReference type="SUPFAM" id="SSF47384">
    <property type="entry name" value="Homodimeric domain of signal transducing histidine kinase"/>
    <property type="match status" value="1"/>
</dbReference>
<keyword evidence="14" id="KW-1185">Reference proteome</keyword>
<dbReference type="Gene3D" id="1.10.287.130">
    <property type="match status" value="1"/>
</dbReference>
<dbReference type="InterPro" id="IPR003661">
    <property type="entry name" value="HisK_dim/P_dom"/>
</dbReference>
<dbReference type="InterPro" id="IPR013656">
    <property type="entry name" value="PAS_4"/>
</dbReference>
<dbReference type="SMART" id="SM00387">
    <property type="entry name" value="HATPase_c"/>
    <property type="match status" value="1"/>
</dbReference>
<evidence type="ECO:0000256" key="7">
    <source>
        <dbReference type="ARBA" id="ARBA00022840"/>
    </source>
</evidence>
<feature type="transmembrane region" description="Helical" evidence="10">
    <location>
        <begin position="33"/>
        <end position="55"/>
    </location>
</feature>
<dbReference type="Pfam" id="PF08448">
    <property type="entry name" value="PAS_4"/>
    <property type="match status" value="1"/>
</dbReference>
<accession>A0A084H0H5</accession>
<dbReference type="EMBL" id="JNVC02000004">
    <property type="protein sequence ID" value="KEZ53087.1"/>
    <property type="molecule type" value="Genomic_DNA"/>
</dbReference>
<dbReference type="PANTHER" id="PTHR43065">
    <property type="entry name" value="SENSOR HISTIDINE KINASE"/>
    <property type="match status" value="1"/>
</dbReference>
<dbReference type="InterPro" id="IPR000700">
    <property type="entry name" value="PAS-assoc_C"/>
</dbReference>
<dbReference type="PROSITE" id="PS50113">
    <property type="entry name" value="PAC"/>
    <property type="match status" value="1"/>
</dbReference>
<evidence type="ECO:0000259" key="11">
    <source>
        <dbReference type="PROSITE" id="PS50109"/>
    </source>
</evidence>
<proteinExistence type="predicted"/>
<dbReference type="EC" id="2.7.13.3" evidence="2"/>
<dbReference type="NCBIfam" id="TIGR00229">
    <property type="entry name" value="sensory_box"/>
    <property type="match status" value="1"/>
</dbReference>
<keyword evidence="3" id="KW-0597">Phosphoprotein</keyword>
<keyword evidence="4" id="KW-0808">Transferase</keyword>
<keyword evidence="10" id="KW-0472">Membrane</keyword>